<keyword evidence="3" id="KW-1185">Reference proteome</keyword>
<sequence length="183" mass="20627">MKLISALLIAYHLLIQIPLVFNDIYCNDASHDNCADDPSVFKCRIGSGFVGRADDEIGKCKACVCDEDPYCAVALCDTKKAEKDAKVFYAFICFNETDVNKRDYCKKEMMKVYSDEVKEHFNCFCHLGPKGESMYNRNLIPKEKAPEDLQHLFSSPTKDNSSSTKIGSLLNVLLIVISINQYV</sequence>
<feature type="signal peptide" evidence="1">
    <location>
        <begin position="1"/>
        <end position="22"/>
    </location>
</feature>
<reference evidence="2 3" key="1">
    <citation type="submission" date="2024-10" db="EMBL/GenBank/DDBJ databases">
        <authorList>
            <person name="Kim D."/>
        </authorList>
    </citation>
    <scope>NUCLEOTIDE SEQUENCE [LARGE SCALE GENOMIC DNA]</scope>
    <source>
        <strain evidence="2">BH-2024</strain>
    </source>
</reference>
<name>A0ABD2LBP1_9BILA</name>
<evidence type="ECO:0000313" key="2">
    <source>
        <dbReference type="EMBL" id="KAL3112637.1"/>
    </source>
</evidence>
<proteinExistence type="predicted"/>
<keyword evidence="1" id="KW-0732">Signal</keyword>
<protein>
    <recommendedName>
        <fullName evidence="4">Effector protein</fullName>
    </recommendedName>
</protein>
<feature type="chain" id="PRO_5044747823" description="Effector protein" evidence="1">
    <location>
        <begin position="23"/>
        <end position="183"/>
    </location>
</feature>
<gene>
    <name evidence="2" type="ORF">niasHT_018004</name>
</gene>
<dbReference type="AlphaFoldDB" id="A0ABD2LBP1"/>
<evidence type="ECO:0000256" key="1">
    <source>
        <dbReference type="SAM" id="SignalP"/>
    </source>
</evidence>
<evidence type="ECO:0000313" key="3">
    <source>
        <dbReference type="Proteomes" id="UP001620626"/>
    </source>
</evidence>
<dbReference type="EMBL" id="JBICBT010000466">
    <property type="protein sequence ID" value="KAL3112637.1"/>
    <property type="molecule type" value="Genomic_DNA"/>
</dbReference>
<evidence type="ECO:0008006" key="4">
    <source>
        <dbReference type="Google" id="ProtNLM"/>
    </source>
</evidence>
<dbReference type="Proteomes" id="UP001620626">
    <property type="component" value="Unassembled WGS sequence"/>
</dbReference>
<accession>A0ABD2LBP1</accession>
<organism evidence="2 3">
    <name type="scientific">Heterodera trifolii</name>
    <dbReference type="NCBI Taxonomy" id="157864"/>
    <lineage>
        <taxon>Eukaryota</taxon>
        <taxon>Metazoa</taxon>
        <taxon>Ecdysozoa</taxon>
        <taxon>Nematoda</taxon>
        <taxon>Chromadorea</taxon>
        <taxon>Rhabditida</taxon>
        <taxon>Tylenchina</taxon>
        <taxon>Tylenchomorpha</taxon>
        <taxon>Tylenchoidea</taxon>
        <taxon>Heteroderidae</taxon>
        <taxon>Heteroderinae</taxon>
        <taxon>Heterodera</taxon>
    </lineage>
</organism>
<comment type="caution">
    <text evidence="2">The sequence shown here is derived from an EMBL/GenBank/DDBJ whole genome shotgun (WGS) entry which is preliminary data.</text>
</comment>